<keyword evidence="9" id="KW-1185">Reference proteome</keyword>
<feature type="signal peptide" evidence="7">
    <location>
        <begin position="1"/>
        <end position="22"/>
    </location>
</feature>
<name>A0A6C7EJZ6_ILUCY</name>
<dbReference type="PANTHER" id="PTHR30429">
    <property type="entry name" value="D-METHIONINE-BINDING LIPOPROTEIN METQ"/>
    <property type="match status" value="1"/>
</dbReference>
<sequence>MKFPAPTRGAIALFTAAAFALAACGSDDDAAETTDAPAAATDDTVAEAETIELDIGFIPGPYADMFKGGIAPILEAQGIEANIDEISDFTIPNQATVDGDLDMTIFQNDAFMDGYNAANGSDIVSILKIPSAPLGMYAGKGSATSPADIEDGATLALTSEASNLARSLNFLETLGLVEVGEVPEGEFATEKDLTSNPKNLKFELVDAPQVPRTLPDVDYGVALGNHIYAADGVTLGDAIALEDVPEASQITVTVLAENAESAGAQAVVAAFESDEFRAFVENDPNFASFVKPSWWK</sequence>
<evidence type="ECO:0000313" key="9">
    <source>
        <dbReference type="Proteomes" id="UP000011863"/>
    </source>
</evidence>
<keyword evidence="3 7" id="KW-0732">Signal</keyword>
<keyword evidence="4" id="KW-0472">Membrane</keyword>
<dbReference type="PROSITE" id="PS51257">
    <property type="entry name" value="PROKAR_LIPOPROTEIN"/>
    <property type="match status" value="1"/>
</dbReference>
<feature type="chain" id="PRO_5039341285" evidence="7">
    <location>
        <begin position="23"/>
        <end position="296"/>
    </location>
</feature>
<dbReference type="SUPFAM" id="SSF53850">
    <property type="entry name" value="Periplasmic binding protein-like II"/>
    <property type="match status" value="1"/>
</dbReference>
<keyword evidence="6" id="KW-0449">Lipoprotein</keyword>
<evidence type="ECO:0000256" key="7">
    <source>
        <dbReference type="SAM" id="SignalP"/>
    </source>
</evidence>
<evidence type="ECO:0000313" key="8">
    <source>
        <dbReference type="EMBL" id="BAN04276.1"/>
    </source>
</evidence>
<dbReference type="OrthoDB" id="9812878at2"/>
<dbReference type="InterPro" id="IPR004872">
    <property type="entry name" value="Lipoprotein_NlpA"/>
</dbReference>
<reference evidence="8 9" key="1">
    <citation type="journal article" date="2013" name="Int. J. Syst. Evol. Microbiol.">
        <title>Ilumatobacter nonamiense sp. nov. and Ilumatobacter coccineum sp. nov., isolated from seashore sand.</title>
        <authorList>
            <person name="Matsumoto A."/>
            <person name="Kasai H."/>
            <person name="Matsuo Y."/>
            <person name="Shizuri Y."/>
            <person name="Ichikawa N."/>
            <person name="Fujita N."/>
            <person name="Omura S."/>
            <person name="Takahashi Y."/>
        </authorList>
    </citation>
    <scope>NUCLEOTIDE SEQUENCE [LARGE SCALE GENOMIC DNA]</scope>
    <source>
        <strain evidence="9">NBRC 103263 / KCTC 29153 / YM16-304</strain>
    </source>
</reference>
<dbReference type="Gene3D" id="3.40.190.10">
    <property type="entry name" value="Periplasmic binding protein-like II"/>
    <property type="match status" value="2"/>
</dbReference>
<evidence type="ECO:0000256" key="3">
    <source>
        <dbReference type="ARBA" id="ARBA00022729"/>
    </source>
</evidence>
<comment type="similarity">
    <text evidence="2">Belongs to the NlpA lipoprotein family.</text>
</comment>
<dbReference type="Pfam" id="PF03180">
    <property type="entry name" value="Lipoprotein_9"/>
    <property type="match status" value="1"/>
</dbReference>
<comment type="subcellular location">
    <subcellularLocation>
        <location evidence="1">Membrane</location>
        <topology evidence="1">Lipid-anchor</topology>
    </subcellularLocation>
</comment>
<evidence type="ECO:0000256" key="5">
    <source>
        <dbReference type="ARBA" id="ARBA00023139"/>
    </source>
</evidence>
<dbReference type="GO" id="GO:0016020">
    <property type="term" value="C:membrane"/>
    <property type="evidence" value="ECO:0007669"/>
    <property type="project" value="UniProtKB-SubCell"/>
</dbReference>
<evidence type="ECO:0000256" key="4">
    <source>
        <dbReference type="ARBA" id="ARBA00023136"/>
    </source>
</evidence>
<evidence type="ECO:0000256" key="2">
    <source>
        <dbReference type="ARBA" id="ARBA00008973"/>
    </source>
</evidence>
<dbReference type="KEGG" id="aym:YM304_39620"/>
<evidence type="ECO:0000256" key="1">
    <source>
        <dbReference type="ARBA" id="ARBA00004635"/>
    </source>
</evidence>
<dbReference type="PANTHER" id="PTHR30429:SF0">
    <property type="entry name" value="METHIONINE-BINDING LIPOPROTEIN METQ"/>
    <property type="match status" value="1"/>
</dbReference>
<dbReference type="RefSeq" id="WP_015443523.1">
    <property type="nucleotide sequence ID" value="NC_020520.1"/>
</dbReference>
<proteinExistence type="inferred from homology"/>
<accession>A0A6C7EJZ6</accession>
<dbReference type="EMBL" id="AP012057">
    <property type="protein sequence ID" value="BAN04276.1"/>
    <property type="molecule type" value="Genomic_DNA"/>
</dbReference>
<protein>
    <submittedName>
        <fullName evidence="8">Methionine ABC transporter substrate-binding protein</fullName>
    </submittedName>
</protein>
<organism evidence="8 9">
    <name type="scientific">Ilumatobacter coccineus (strain NBRC 103263 / KCTC 29153 / YM16-304)</name>
    <dbReference type="NCBI Taxonomy" id="1313172"/>
    <lineage>
        <taxon>Bacteria</taxon>
        <taxon>Bacillati</taxon>
        <taxon>Actinomycetota</taxon>
        <taxon>Acidimicrobiia</taxon>
        <taxon>Acidimicrobiales</taxon>
        <taxon>Ilumatobacteraceae</taxon>
        <taxon>Ilumatobacter</taxon>
    </lineage>
</organism>
<keyword evidence="5" id="KW-0564">Palmitate</keyword>
<evidence type="ECO:0000256" key="6">
    <source>
        <dbReference type="ARBA" id="ARBA00023288"/>
    </source>
</evidence>
<gene>
    <name evidence="8" type="primary">metQ</name>
    <name evidence="8" type="ORF">YM304_39620</name>
</gene>
<dbReference type="AlphaFoldDB" id="A0A6C7EJZ6"/>
<dbReference type="Proteomes" id="UP000011863">
    <property type="component" value="Chromosome"/>
</dbReference>